<reference evidence="1" key="1">
    <citation type="journal article" date="2014" name="Front. Microbiol.">
        <title>High frequency of phylogenetically diverse reductive dehalogenase-homologous genes in deep subseafloor sedimentary metagenomes.</title>
        <authorList>
            <person name="Kawai M."/>
            <person name="Futagami T."/>
            <person name="Toyoda A."/>
            <person name="Takaki Y."/>
            <person name="Nishi S."/>
            <person name="Hori S."/>
            <person name="Arai W."/>
            <person name="Tsubouchi T."/>
            <person name="Morono Y."/>
            <person name="Uchiyama I."/>
            <person name="Ito T."/>
            <person name="Fujiyama A."/>
            <person name="Inagaki F."/>
            <person name="Takami H."/>
        </authorList>
    </citation>
    <scope>NUCLEOTIDE SEQUENCE</scope>
    <source>
        <strain evidence="1">Expedition CK06-06</strain>
    </source>
</reference>
<dbReference type="AlphaFoldDB" id="X1CUM5"/>
<gene>
    <name evidence="1" type="ORF">S01H4_24739</name>
</gene>
<comment type="caution">
    <text evidence="1">The sequence shown here is derived from an EMBL/GenBank/DDBJ whole genome shotgun (WGS) entry which is preliminary data.</text>
</comment>
<feature type="non-terminal residue" evidence="1">
    <location>
        <position position="1"/>
    </location>
</feature>
<dbReference type="EMBL" id="BART01011666">
    <property type="protein sequence ID" value="GAG87896.1"/>
    <property type="molecule type" value="Genomic_DNA"/>
</dbReference>
<name>X1CUM5_9ZZZZ</name>
<proteinExistence type="predicted"/>
<accession>X1CUM5</accession>
<protein>
    <submittedName>
        <fullName evidence="1">Uncharacterized protein</fullName>
    </submittedName>
</protein>
<sequence length="53" mass="6108">ADKVSATMTQPIVEPRVREPEEKITRKQLLTEYRRLGGGQTTEGRSFADRYLK</sequence>
<organism evidence="1">
    <name type="scientific">marine sediment metagenome</name>
    <dbReference type="NCBI Taxonomy" id="412755"/>
    <lineage>
        <taxon>unclassified sequences</taxon>
        <taxon>metagenomes</taxon>
        <taxon>ecological metagenomes</taxon>
    </lineage>
</organism>
<evidence type="ECO:0000313" key="1">
    <source>
        <dbReference type="EMBL" id="GAG87896.1"/>
    </source>
</evidence>